<organism evidence="1 2">
    <name type="scientific">Bradyrhizobium arachidis</name>
    <dbReference type="NCBI Taxonomy" id="858423"/>
    <lineage>
        <taxon>Bacteria</taxon>
        <taxon>Pseudomonadati</taxon>
        <taxon>Pseudomonadota</taxon>
        <taxon>Alphaproteobacteria</taxon>
        <taxon>Hyphomicrobiales</taxon>
        <taxon>Nitrobacteraceae</taxon>
        <taxon>Bradyrhizobium</taxon>
    </lineage>
</organism>
<sequence length="102" mass="11508">MQAGPERRTPLLNRIVPIQCELEKPPFTQERTFGTTNSRARARSPRAVILDLTSNERPLVLNGALEAIGPAVCKTRQQARISQARTGYAKQTSINERLRRIR</sequence>
<evidence type="ECO:0000313" key="2">
    <source>
        <dbReference type="Proteomes" id="UP000594015"/>
    </source>
</evidence>
<gene>
    <name evidence="1" type="ORF">WN72_33155</name>
</gene>
<evidence type="ECO:0000313" key="1">
    <source>
        <dbReference type="EMBL" id="QOZ70616.1"/>
    </source>
</evidence>
<dbReference type="EMBL" id="CP030050">
    <property type="protein sequence ID" value="QOZ70616.1"/>
    <property type="molecule type" value="Genomic_DNA"/>
</dbReference>
<reference evidence="1 2" key="1">
    <citation type="submission" date="2018-06" db="EMBL/GenBank/DDBJ databases">
        <title>Comparative genomics of Bradyrhizobium nodulating Arachidis hypogaea.</title>
        <authorList>
            <person name="Li Y."/>
        </authorList>
    </citation>
    <scope>NUCLEOTIDE SEQUENCE [LARGE SCALE GENOMIC DNA]</scope>
    <source>
        <strain evidence="1 2">CCBAU 051107</strain>
    </source>
</reference>
<dbReference type="KEGG" id="barh:WN72_33155"/>
<proteinExistence type="predicted"/>
<dbReference type="AlphaFoldDB" id="A0AAE7TK17"/>
<accession>A0AAE7TK17</accession>
<dbReference type="Proteomes" id="UP000594015">
    <property type="component" value="Chromosome"/>
</dbReference>
<name>A0AAE7TK17_9BRAD</name>
<protein>
    <submittedName>
        <fullName evidence="1">Uncharacterized protein</fullName>
    </submittedName>
</protein>